<sequence>MMLEAFLSKYPERRTELEALQVNCQSKDLTAEEWNTTKERADTIQAAFQVYLKERASLSQSFDYWNTYVSDLYPIVRDLTNPLRSGDWILYLRAMERATSLFFFFGRTNYCRWTPLFLQDCYQLKDKFPLLYDSYMHGGFVVNTTKKGSGVPFDQALEQCYNRPAKVSGGIIGITRKKEAVALWGIIKHKKDQYVDLLKMKDDVEEELSLHHDSNPSTATKIVGMVQDIAEYLLKVCSPLQDQVALKNILTGGIVTNVDIDKLLCCMKEGSAACSKCIDERLRNRSISIHSSLKSSLRPLKFTSPKTTLNLAPKVDIKDETIKALMFIEYGCHQGFTVEELLQHEITNSAFLLVDKDGYLRKSAKSQLRTELLKLCPLIDKKRSRNIPTNPRHHYRLHGLGEKGPLKEA</sequence>
<evidence type="ECO:0000313" key="3">
    <source>
        <dbReference type="Proteomes" id="UP001331515"/>
    </source>
</evidence>
<proteinExistence type="predicted"/>
<dbReference type="PANTHER" id="PTHR47018">
    <property type="entry name" value="CXC DOMAIN-CONTAINING PROTEIN-RELATED"/>
    <property type="match status" value="1"/>
</dbReference>
<feature type="region of interest" description="Disordered" evidence="1">
    <location>
        <begin position="385"/>
        <end position="409"/>
    </location>
</feature>
<keyword evidence="3" id="KW-1185">Reference proteome</keyword>
<dbReference type="PANTHER" id="PTHR47018:SF3">
    <property type="entry name" value="MYCBP-ASSOCIATED PROTEIN"/>
    <property type="match status" value="1"/>
</dbReference>
<name>A0AAN8DFV5_CHAGU</name>
<dbReference type="Proteomes" id="UP001331515">
    <property type="component" value="Unassembled WGS sequence"/>
</dbReference>
<organism evidence="2 3">
    <name type="scientific">Champsocephalus gunnari</name>
    <name type="common">Mackerel icefish</name>
    <dbReference type="NCBI Taxonomy" id="52237"/>
    <lineage>
        <taxon>Eukaryota</taxon>
        <taxon>Metazoa</taxon>
        <taxon>Chordata</taxon>
        <taxon>Craniata</taxon>
        <taxon>Vertebrata</taxon>
        <taxon>Euteleostomi</taxon>
        <taxon>Actinopterygii</taxon>
        <taxon>Neopterygii</taxon>
        <taxon>Teleostei</taxon>
        <taxon>Neoteleostei</taxon>
        <taxon>Acanthomorphata</taxon>
        <taxon>Eupercaria</taxon>
        <taxon>Perciformes</taxon>
        <taxon>Notothenioidei</taxon>
        <taxon>Channichthyidae</taxon>
        <taxon>Champsocephalus</taxon>
    </lineage>
</organism>
<evidence type="ECO:0000256" key="1">
    <source>
        <dbReference type="SAM" id="MobiDB-lite"/>
    </source>
</evidence>
<accession>A0AAN8DFV5</accession>
<dbReference type="EMBL" id="JAURVH010001526">
    <property type="protein sequence ID" value="KAK5917038.1"/>
    <property type="molecule type" value="Genomic_DNA"/>
</dbReference>
<comment type="caution">
    <text evidence="2">The sequence shown here is derived from an EMBL/GenBank/DDBJ whole genome shotgun (WGS) entry which is preliminary data.</text>
</comment>
<dbReference type="AlphaFoldDB" id="A0AAN8DFV5"/>
<evidence type="ECO:0000313" key="2">
    <source>
        <dbReference type="EMBL" id="KAK5917038.1"/>
    </source>
</evidence>
<feature type="compositionally biased region" description="Basic and acidic residues" evidence="1">
    <location>
        <begin position="399"/>
        <end position="409"/>
    </location>
</feature>
<gene>
    <name evidence="2" type="ORF">CgunFtcFv8_011962</name>
</gene>
<protein>
    <submittedName>
        <fullName evidence="2">Uncharacterized protein</fullName>
    </submittedName>
</protein>
<reference evidence="2 3" key="1">
    <citation type="journal article" date="2023" name="Mol. Biol. Evol.">
        <title>Genomics of Secondarily Temperate Adaptation in the Only Non-Antarctic Icefish.</title>
        <authorList>
            <person name="Rivera-Colon A.G."/>
            <person name="Rayamajhi N."/>
            <person name="Minhas B.F."/>
            <person name="Madrigal G."/>
            <person name="Bilyk K.T."/>
            <person name="Yoon V."/>
            <person name="Hune M."/>
            <person name="Gregory S."/>
            <person name="Cheng C.H.C."/>
            <person name="Catchen J.M."/>
        </authorList>
    </citation>
    <scope>NUCLEOTIDE SEQUENCE [LARGE SCALE GENOMIC DNA]</scope>
    <source>
        <tissue evidence="2">White muscle</tissue>
    </source>
</reference>